<evidence type="ECO:0000256" key="1">
    <source>
        <dbReference type="RuleBase" id="RU003651"/>
    </source>
</evidence>
<comment type="caution">
    <text evidence="4">The sequence shown here is derived from an EMBL/GenBank/DDBJ whole genome shotgun (WGS) entry which is preliminary data.</text>
</comment>
<dbReference type="PANTHER" id="PTHR23076">
    <property type="entry name" value="METALLOPROTEASE M41 FTSH"/>
    <property type="match status" value="1"/>
</dbReference>
<protein>
    <recommendedName>
        <fullName evidence="3">AAA+ ATPase domain-containing protein</fullName>
    </recommendedName>
</protein>
<evidence type="ECO:0000259" key="3">
    <source>
        <dbReference type="SMART" id="SM00382"/>
    </source>
</evidence>
<dbReference type="InterPro" id="IPR003959">
    <property type="entry name" value="ATPase_AAA_core"/>
</dbReference>
<dbReference type="Pfam" id="PF00004">
    <property type="entry name" value="AAA"/>
    <property type="match status" value="2"/>
</dbReference>
<dbReference type="PANTHER" id="PTHR23076:SF113">
    <property type="entry name" value="ATP-DEPENDENT ZINC METALLOPROTEASE FTSH 1, CHLOROPLASTIC-RELATED"/>
    <property type="match status" value="1"/>
</dbReference>
<feature type="domain" description="AAA+ ATPase" evidence="3">
    <location>
        <begin position="211"/>
        <end position="457"/>
    </location>
</feature>
<keyword evidence="1" id="KW-0547">Nucleotide-binding</keyword>
<dbReference type="GO" id="GO:0005524">
    <property type="term" value="F:ATP binding"/>
    <property type="evidence" value="ECO:0007669"/>
    <property type="project" value="UniProtKB-KW"/>
</dbReference>
<dbReference type="SMART" id="SM00382">
    <property type="entry name" value="AAA"/>
    <property type="match status" value="1"/>
</dbReference>
<accession>A0ABD3LZI5</accession>
<dbReference type="InterPro" id="IPR003593">
    <property type="entry name" value="AAA+_ATPase"/>
</dbReference>
<gene>
    <name evidence="4" type="ORF">ACHAWU_004590</name>
</gene>
<dbReference type="Gene3D" id="3.40.50.300">
    <property type="entry name" value="P-loop containing nucleotide triphosphate hydrolases"/>
    <property type="match status" value="2"/>
</dbReference>
<feature type="compositionally biased region" description="Low complexity" evidence="2">
    <location>
        <begin position="61"/>
        <end position="78"/>
    </location>
</feature>
<evidence type="ECO:0000313" key="4">
    <source>
        <dbReference type="EMBL" id="KAL3757158.1"/>
    </source>
</evidence>
<dbReference type="InterPro" id="IPR003960">
    <property type="entry name" value="ATPase_AAA_CS"/>
</dbReference>
<feature type="compositionally biased region" description="Polar residues" evidence="2">
    <location>
        <begin position="79"/>
        <end position="88"/>
    </location>
</feature>
<feature type="region of interest" description="Disordered" evidence="2">
    <location>
        <begin position="61"/>
        <end position="88"/>
    </location>
</feature>
<name>A0ABD3LZI5_9STRA</name>
<dbReference type="Proteomes" id="UP001530293">
    <property type="component" value="Unassembled WGS sequence"/>
</dbReference>
<dbReference type="InterPro" id="IPR027417">
    <property type="entry name" value="P-loop_NTPase"/>
</dbReference>
<keyword evidence="1" id="KW-0067">ATP-binding</keyword>
<dbReference type="AlphaFoldDB" id="A0ABD3LZI5"/>
<feature type="compositionally biased region" description="Basic and acidic residues" evidence="2">
    <location>
        <begin position="153"/>
        <end position="165"/>
    </location>
</feature>
<dbReference type="Gene3D" id="1.10.8.60">
    <property type="match status" value="1"/>
</dbReference>
<feature type="region of interest" description="Disordered" evidence="2">
    <location>
        <begin position="153"/>
        <end position="175"/>
    </location>
</feature>
<reference evidence="4 5" key="1">
    <citation type="submission" date="2024-10" db="EMBL/GenBank/DDBJ databases">
        <title>Updated reference genomes for cyclostephanoid diatoms.</title>
        <authorList>
            <person name="Roberts W.R."/>
            <person name="Alverson A.J."/>
        </authorList>
    </citation>
    <scope>NUCLEOTIDE SEQUENCE [LARGE SCALE GENOMIC DNA]</scope>
    <source>
        <strain evidence="4 5">AJA232-27</strain>
    </source>
</reference>
<dbReference type="SUPFAM" id="SSF52540">
    <property type="entry name" value="P-loop containing nucleoside triphosphate hydrolases"/>
    <property type="match status" value="2"/>
</dbReference>
<sequence>MHPPQSPSLVPPSWNNVPITPLSHLLAMSKSGNVYKVILRGPVLSYLHSIQSSSPSISASSSLTVSSSSSSSSSAQLSNKQQRWSQTTLPSRNSNILNEIITTLLKHGCDDITTLPESLLQRILNGPAVMALPFAYLAVLYWMMRRLQRQQLDNDNHGEGSSWKKRDGRHPPPATTTFEDVAGIDSSLQELSEVISYMRNPESFHAVGAQPPRGILLHGPPGSGKTLLARAIAGEAQRCVDGIHHLGGNSIDCFVVCSGSEFVETYVGRGAARVRLLFQNVREEAMRNFKRRQRRQNMRVNNDVFNDDDLKKSTAGVERGIVSRAMREVGDKMVGMWDGILSLAPSSGRNDANLMEVYRHQQPMAIIFIDEIDCLAKRRDSGFGLPSSLGGGGCDEREQTLNQLLTEMGGFETGDTTTSSNRVNVIVIAATNRPEVLDPAIMRPGRFDRHVRVNLPDARGREAILRVHARRIRWDRSSVDFADLPTHNFSGADLKNVVNEAALLAVRSGSSAVTQSHLLEAVQKVRDQLRHR</sequence>
<proteinExistence type="inferred from homology"/>
<organism evidence="4 5">
    <name type="scientific">Discostella pseudostelligera</name>
    <dbReference type="NCBI Taxonomy" id="259834"/>
    <lineage>
        <taxon>Eukaryota</taxon>
        <taxon>Sar</taxon>
        <taxon>Stramenopiles</taxon>
        <taxon>Ochrophyta</taxon>
        <taxon>Bacillariophyta</taxon>
        <taxon>Coscinodiscophyceae</taxon>
        <taxon>Thalassiosirophycidae</taxon>
        <taxon>Stephanodiscales</taxon>
        <taxon>Stephanodiscaceae</taxon>
        <taxon>Discostella</taxon>
    </lineage>
</organism>
<keyword evidence="5" id="KW-1185">Reference proteome</keyword>
<dbReference type="Pfam" id="PF17862">
    <property type="entry name" value="AAA_lid_3"/>
    <property type="match status" value="1"/>
</dbReference>
<dbReference type="EMBL" id="JALLBG020000272">
    <property type="protein sequence ID" value="KAL3757158.1"/>
    <property type="molecule type" value="Genomic_DNA"/>
</dbReference>
<evidence type="ECO:0000256" key="2">
    <source>
        <dbReference type="SAM" id="MobiDB-lite"/>
    </source>
</evidence>
<evidence type="ECO:0000313" key="5">
    <source>
        <dbReference type="Proteomes" id="UP001530293"/>
    </source>
</evidence>
<dbReference type="PROSITE" id="PS00674">
    <property type="entry name" value="AAA"/>
    <property type="match status" value="1"/>
</dbReference>
<dbReference type="InterPro" id="IPR041569">
    <property type="entry name" value="AAA_lid_3"/>
</dbReference>
<comment type="similarity">
    <text evidence="1">Belongs to the AAA ATPase family.</text>
</comment>